<dbReference type="SUPFAM" id="SSF56300">
    <property type="entry name" value="Metallo-dependent phosphatases"/>
    <property type="match status" value="1"/>
</dbReference>
<dbReference type="InterPro" id="IPR004843">
    <property type="entry name" value="Calcineurin-like_PHP"/>
</dbReference>
<dbReference type="InterPro" id="IPR029052">
    <property type="entry name" value="Metallo-depent_PP-like"/>
</dbReference>
<evidence type="ECO:0000256" key="4">
    <source>
        <dbReference type="ARBA" id="ARBA00025742"/>
    </source>
</evidence>
<keyword evidence="2" id="KW-0378">Hydrolase</keyword>
<keyword evidence="3" id="KW-0408">Iron</keyword>
<name>W6S0I9_9CLOT</name>
<dbReference type="KEGG" id="clt:CM240_3156"/>
<dbReference type="Proteomes" id="UP000019426">
    <property type="component" value="Chromosome M2/40_rep2"/>
</dbReference>
<evidence type="ECO:0000256" key="2">
    <source>
        <dbReference type="ARBA" id="ARBA00022801"/>
    </source>
</evidence>
<comment type="similarity">
    <text evidence="4">Belongs to the cyclic nucleotide phosphodiesterase class-III family.</text>
</comment>
<proteinExistence type="inferred from homology"/>
<keyword evidence="1" id="KW-0479">Metal-binding</keyword>
<dbReference type="PATRIC" id="fig|1216932.3.peg.3125"/>
<dbReference type="Gene3D" id="3.60.21.10">
    <property type="match status" value="1"/>
</dbReference>
<evidence type="ECO:0000313" key="7">
    <source>
        <dbReference type="Proteomes" id="UP000019426"/>
    </source>
</evidence>
<protein>
    <submittedName>
        <fullName evidence="6">Putative metallophosphoesterase</fullName>
    </submittedName>
</protein>
<dbReference type="InterPro" id="IPR050884">
    <property type="entry name" value="CNP_phosphodiesterase-III"/>
</dbReference>
<dbReference type="RefSeq" id="WP_044040412.1">
    <property type="nucleotide sequence ID" value="NZ_HG917869.1"/>
</dbReference>
<dbReference type="eggNOG" id="COG1409">
    <property type="taxonomic scope" value="Bacteria"/>
</dbReference>
<dbReference type="PANTHER" id="PTHR42988">
    <property type="entry name" value="PHOSPHOHYDROLASE"/>
    <property type="match status" value="1"/>
</dbReference>
<keyword evidence="7" id="KW-1185">Reference proteome</keyword>
<evidence type="ECO:0000259" key="5">
    <source>
        <dbReference type="Pfam" id="PF00149"/>
    </source>
</evidence>
<dbReference type="GO" id="GO:0046872">
    <property type="term" value="F:metal ion binding"/>
    <property type="evidence" value="ECO:0007669"/>
    <property type="project" value="UniProtKB-KW"/>
</dbReference>
<evidence type="ECO:0000256" key="1">
    <source>
        <dbReference type="ARBA" id="ARBA00022723"/>
    </source>
</evidence>
<sequence length="560" mass="63412">MEQMVKRFQSDLLSETPVITTTPSMNFYNRKNTNQSLRLAIISDIHLFPKSLLKKQGENFRKYLCNDRKMLLDSEKILDAAMLKIIEEEPEVVLITGDLTKDSEKEAHNMLAKRLNILLKKGIKVFVINGNHDINNPEACMFIEDPKNINKDKKVTVDTILSEDFKRIYSDYGYSNAIAIHEGSLSYVAQLNDGYRVIAIDSGTYGDDSSEQATEGYFRDGLVQWVVEQIKIGRDAGDEVIGMMHHGIIEHFRGQGDVFPSYLVKGWEEVSKIFADAGMRYMFTGHFHGQDIASITTEHGNTLYDIMTGSLATAPSPIRIVTLNKDVDSIEVNSHFIDKIEGNDNFREYATKFLKDGIPDMAVSLFQSILLDNIKKEKIALNDILIEIGCMNPMIVECIKANLKQYNIDEYSTYIASYAIKDFVIAVTEEIRNIYVTENIKLMDVIQYCLMEVYNGDEIYSDEMKLVRSIIAEGVVIPNAILEIINNHKKKLGIVGMAMKKEYIRSFLDSKVYGDISIGKLISMKLADLMDALLEKSNLSDNDLILYHGDIISEVESIAQ</sequence>
<dbReference type="Pfam" id="PF00149">
    <property type="entry name" value="Metallophos"/>
    <property type="match status" value="1"/>
</dbReference>
<organism evidence="6 7">
    <name type="scientific">Clostridium bornimense</name>
    <dbReference type="NCBI Taxonomy" id="1216932"/>
    <lineage>
        <taxon>Bacteria</taxon>
        <taxon>Bacillati</taxon>
        <taxon>Bacillota</taxon>
        <taxon>Clostridia</taxon>
        <taxon>Eubacteriales</taxon>
        <taxon>Clostridiaceae</taxon>
        <taxon>Clostridium</taxon>
    </lineage>
</organism>
<evidence type="ECO:0000256" key="3">
    <source>
        <dbReference type="ARBA" id="ARBA00023004"/>
    </source>
</evidence>
<dbReference type="PANTHER" id="PTHR42988:SF2">
    <property type="entry name" value="CYCLIC NUCLEOTIDE PHOSPHODIESTERASE CBUA0032-RELATED"/>
    <property type="match status" value="1"/>
</dbReference>
<gene>
    <name evidence="6" type="ORF">CM240_3156</name>
</gene>
<reference evidence="6 7" key="1">
    <citation type="submission" date="2013-11" db="EMBL/GenBank/DDBJ databases">
        <title>Complete genome sequence of Clostridum sp. M2/40.</title>
        <authorList>
            <person name="Wibberg D."/>
            <person name="Puehler A."/>
            <person name="Schlueter A."/>
        </authorList>
    </citation>
    <scope>NUCLEOTIDE SEQUENCE [LARGE SCALE GENOMIC DNA]</scope>
    <source>
        <strain evidence="7">M2/40</strain>
    </source>
</reference>
<dbReference type="STRING" id="1216932.CM240_3156"/>
<evidence type="ECO:0000313" key="6">
    <source>
        <dbReference type="EMBL" id="CDM70273.1"/>
    </source>
</evidence>
<dbReference type="HOGENOM" id="CLU_486362_0_0_9"/>
<dbReference type="GO" id="GO:0016787">
    <property type="term" value="F:hydrolase activity"/>
    <property type="evidence" value="ECO:0007669"/>
    <property type="project" value="UniProtKB-KW"/>
</dbReference>
<accession>W6S0I9</accession>
<dbReference type="EMBL" id="HG917869">
    <property type="protein sequence ID" value="CDM70273.1"/>
    <property type="molecule type" value="Genomic_DNA"/>
</dbReference>
<dbReference type="AlphaFoldDB" id="W6S0I9"/>
<feature type="domain" description="Calcineurin-like phosphoesterase" evidence="5">
    <location>
        <begin position="37"/>
        <end position="289"/>
    </location>
</feature>